<evidence type="ECO:0000256" key="1">
    <source>
        <dbReference type="ARBA" id="ARBA00005417"/>
    </source>
</evidence>
<organism evidence="6 7">
    <name type="scientific">Microbacterium amylolyticum</name>
    <dbReference type="NCBI Taxonomy" id="936337"/>
    <lineage>
        <taxon>Bacteria</taxon>
        <taxon>Bacillati</taxon>
        <taxon>Actinomycetota</taxon>
        <taxon>Actinomycetes</taxon>
        <taxon>Micrococcales</taxon>
        <taxon>Microbacteriaceae</taxon>
        <taxon>Microbacterium</taxon>
    </lineage>
</organism>
<proteinExistence type="inferred from homology"/>
<dbReference type="Gene3D" id="3.40.50.300">
    <property type="entry name" value="P-loop containing nucleotide triphosphate hydrolases"/>
    <property type="match status" value="1"/>
</dbReference>
<dbReference type="GO" id="GO:0005524">
    <property type="term" value="F:ATP binding"/>
    <property type="evidence" value="ECO:0007669"/>
    <property type="project" value="UniProtKB-KW"/>
</dbReference>
<name>A0ABS4ZJU8_9MICO</name>
<dbReference type="SUPFAM" id="SSF52540">
    <property type="entry name" value="P-loop containing nucleoside triphosphate hydrolases"/>
    <property type="match status" value="1"/>
</dbReference>
<dbReference type="InterPro" id="IPR017871">
    <property type="entry name" value="ABC_transporter-like_CS"/>
</dbReference>
<comment type="caution">
    <text evidence="6">The sequence shown here is derived from an EMBL/GenBank/DDBJ whole genome shotgun (WGS) entry which is preliminary data.</text>
</comment>
<gene>
    <name evidence="6" type="ORF">JOF34_002147</name>
</gene>
<dbReference type="InterPro" id="IPR027417">
    <property type="entry name" value="P-loop_NTPase"/>
</dbReference>
<keyword evidence="7" id="KW-1185">Reference proteome</keyword>
<evidence type="ECO:0000259" key="5">
    <source>
        <dbReference type="PROSITE" id="PS50893"/>
    </source>
</evidence>
<keyword evidence="3" id="KW-0547">Nucleotide-binding</keyword>
<evidence type="ECO:0000256" key="4">
    <source>
        <dbReference type="ARBA" id="ARBA00022840"/>
    </source>
</evidence>
<dbReference type="Pfam" id="PF00005">
    <property type="entry name" value="ABC_tran"/>
    <property type="match status" value="1"/>
</dbReference>
<sequence length="253" mass="27760">MSNTLLQTSDATPSIIVDHVTKQFLKRNTHSFKEAFIRWVKRGKVRADQFKALDDVSFQIGEGESVAVLGFNGSGKSTTLKLVSGVLEPDAGRVFTRGRVAGLIEVGAGFHPELSGRENVYLNAAILGMSKAQTDARFDDIVAFSEIGDFIDQEVKHYSSGMFMRLAFAVAIHVDLDVLLVDEVLSVGDAPFRQKCYAKIEELVAKGVTMLVVSHDMGTVQRLCRRGIVIHEHKVLFDGGIEEAVEVIKSTPH</sequence>
<reference evidence="6 7" key="1">
    <citation type="submission" date="2021-03" db="EMBL/GenBank/DDBJ databases">
        <title>Sequencing the genomes of 1000 actinobacteria strains.</title>
        <authorList>
            <person name="Klenk H.-P."/>
        </authorList>
    </citation>
    <scope>NUCLEOTIDE SEQUENCE [LARGE SCALE GENOMIC DNA]</scope>
    <source>
        <strain evidence="6 7">DSM 24221</strain>
    </source>
</reference>
<keyword evidence="4 6" id="KW-0067">ATP-binding</keyword>
<feature type="domain" description="ABC transporter" evidence="5">
    <location>
        <begin position="37"/>
        <end position="253"/>
    </location>
</feature>
<dbReference type="CDD" id="cd03220">
    <property type="entry name" value="ABC_KpsT_Wzt"/>
    <property type="match status" value="1"/>
</dbReference>
<accession>A0ABS4ZJU8</accession>
<dbReference type="PROSITE" id="PS50893">
    <property type="entry name" value="ABC_TRANSPORTER_2"/>
    <property type="match status" value="1"/>
</dbReference>
<evidence type="ECO:0000256" key="3">
    <source>
        <dbReference type="ARBA" id="ARBA00022741"/>
    </source>
</evidence>
<dbReference type="InterPro" id="IPR050683">
    <property type="entry name" value="Bact_Polysacc_Export_ATP-bd"/>
</dbReference>
<comment type="similarity">
    <text evidence="1">Belongs to the ABC transporter superfamily.</text>
</comment>
<dbReference type="PANTHER" id="PTHR46743:SF2">
    <property type="entry name" value="TEICHOIC ACIDS EXPORT ATP-BINDING PROTEIN TAGH"/>
    <property type="match status" value="1"/>
</dbReference>
<dbReference type="EMBL" id="JAGIOL010000001">
    <property type="protein sequence ID" value="MBP2437561.1"/>
    <property type="molecule type" value="Genomic_DNA"/>
</dbReference>
<dbReference type="Proteomes" id="UP001519362">
    <property type="component" value="Unassembled WGS sequence"/>
</dbReference>
<dbReference type="SMART" id="SM00382">
    <property type="entry name" value="AAA"/>
    <property type="match status" value="1"/>
</dbReference>
<dbReference type="InterPro" id="IPR003593">
    <property type="entry name" value="AAA+_ATPase"/>
</dbReference>
<dbReference type="PROSITE" id="PS00211">
    <property type="entry name" value="ABC_TRANSPORTER_1"/>
    <property type="match status" value="1"/>
</dbReference>
<evidence type="ECO:0000313" key="7">
    <source>
        <dbReference type="Proteomes" id="UP001519362"/>
    </source>
</evidence>
<dbReference type="InterPro" id="IPR003439">
    <property type="entry name" value="ABC_transporter-like_ATP-bd"/>
</dbReference>
<dbReference type="RefSeq" id="WP_206527903.1">
    <property type="nucleotide sequence ID" value="NZ_CP049253.1"/>
</dbReference>
<dbReference type="PANTHER" id="PTHR46743">
    <property type="entry name" value="TEICHOIC ACIDS EXPORT ATP-BINDING PROTEIN TAGH"/>
    <property type="match status" value="1"/>
</dbReference>
<keyword evidence="2" id="KW-0813">Transport</keyword>
<dbReference type="InterPro" id="IPR015860">
    <property type="entry name" value="ABC_transpr_TagH-like"/>
</dbReference>
<evidence type="ECO:0000313" key="6">
    <source>
        <dbReference type="EMBL" id="MBP2437561.1"/>
    </source>
</evidence>
<evidence type="ECO:0000256" key="2">
    <source>
        <dbReference type="ARBA" id="ARBA00022448"/>
    </source>
</evidence>
<protein>
    <submittedName>
        <fullName evidence="6">ABC-2 type transport system ATP-binding protein</fullName>
    </submittedName>
</protein>